<evidence type="ECO:0000313" key="3">
    <source>
        <dbReference type="Proteomes" id="UP000198727"/>
    </source>
</evidence>
<dbReference type="OrthoDB" id="3763870at2"/>
<dbReference type="Proteomes" id="UP000198727">
    <property type="component" value="Unassembled WGS sequence"/>
</dbReference>
<dbReference type="STRING" id="587909.SAMN05421810_102248"/>
<keyword evidence="2" id="KW-0489">Methyltransferase</keyword>
<evidence type="ECO:0000313" key="2">
    <source>
        <dbReference type="EMBL" id="SFP32000.1"/>
    </source>
</evidence>
<dbReference type="RefSeq" id="WP_092528982.1">
    <property type="nucleotide sequence ID" value="NZ_FOWW01000002.1"/>
</dbReference>
<protein>
    <submittedName>
        <fullName evidence="2">Ubiquinone/menaquinone biosynthesis C-methylase UbiE</fullName>
    </submittedName>
</protein>
<dbReference type="InterPro" id="IPR029063">
    <property type="entry name" value="SAM-dependent_MTases_sf"/>
</dbReference>
<dbReference type="GO" id="GO:0032259">
    <property type="term" value="P:methylation"/>
    <property type="evidence" value="ECO:0007669"/>
    <property type="project" value="UniProtKB-KW"/>
</dbReference>
<dbReference type="CDD" id="cd02440">
    <property type="entry name" value="AdoMet_MTases"/>
    <property type="match status" value="1"/>
</dbReference>
<dbReference type="SUPFAM" id="SSF53335">
    <property type="entry name" value="S-adenosyl-L-methionine-dependent methyltransferases"/>
    <property type="match status" value="1"/>
</dbReference>
<dbReference type="AlphaFoldDB" id="A0A1I5PDU7"/>
<keyword evidence="2" id="KW-0808">Transferase</keyword>
<feature type="domain" description="Methyltransferase" evidence="1">
    <location>
        <begin position="97"/>
        <end position="191"/>
    </location>
</feature>
<dbReference type="GO" id="GO:0008168">
    <property type="term" value="F:methyltransferase activity"/>
    <property type="evidence" value="ECO:0007669"/>
    <property type="project" value="UniProtKB-KW"/>
</dbReference>
<name>A0A1I5PDU7_9PSEU</name>
<gene>
    <name evidence="2" type="ORF">SAMN05421810_102248</name>
</gene>
<dbReference type="EMBL" id="FOWW01000002">
    <property type="protein sequence ID" value="SFP32000.1"/>
    <property type="molecule type" value="Genomic_DNA"/>
</dbReference>
<dbReference type="PANTHER" id="PTHR43591">
    <property type="entry name" value="METHYLTRANSFERASE"/>
    <property type="match status" value="1"/>
</dbReference>
<dbReference type="InterPro" id="IPR041698">
    <property type="entry name" value="Methyltransf_25"/>
</dbReference>
<dbReference type="PANTHER" id="PTHR43591:SF99">
    <property type="entry name" value="OS06G0646000 PROTEIN"/>
    <property type="match status" value="1"/>
</dbReference>
<evidence type="ECO:0000259" key="1">
    <source>
        <dbReference type="Pfam" id="PF13649"/>
    </source>
</evidence>
<sequence length="256" mass="27180">MPTSPKARERLLDLLTEPVSEPDLAHGYVDLLGGAEQAGPSTGLAQRLMRTTAVPMVYERYWRPALGRVAKGLRGPSMEREVALAVDLLRPRPGRTVLDVACGTGRFTRAFGEAVGAEGLAIGLDGSRQMLAKAVAAEPQPESVAYVRADAVTLPLRPASVQGLCCFAALHLFADPDAALDSFTSTLEPGGRLALFTSARHGWPPARAAITLLGATTGMRMFDRGEIAAKLRDRGFTEITEDYAGVTQIVAGTRAP</sequence>
<keyword evidence="3" id="KW-1185">Reference proteome</keyword>
<dbReference type="Gene3D" id="3.40.50.150">
    <property type="entry name" value="Vaccinia Virus protein VP39"/>
    <property type="match status" value="1"/>
</dbReference>
<dbReference type="Pfam" id="PF13649">
    <property type="entry name" value="Methyltransf_25"/>
    <property type="match status" value="1"/>
</dbReference>
<keyword evidence="2" id="KW-0830">Ubiquinone</keyword>
<organism evidence="2 3">
    <name type="scientific">Amycolatopsis arida</name>
    <dbReference type="NCBI Taxonomy" id="587909"/>
    <lineage>
        <taxon>Bacteria</taxon>
        <taxon>Bacillati</taxon>
        <taxon>Actinomycetota</taxon>
        <taxon>Actinomycetes</taxon>
        <taxon>Pseudonocardiales</taxon>
        <taxon>Pseudonocardiaceae</taxon>
        <taxon>Amycolatopsis</taxon>
    </lineage>
</organism>
<accession>A0A1I5PDU7</accession>
<reference evidence="3" key="1">
    <citation type="submission" date="2016-10" db="EMBL/GenBank/DDBJ databases">
        <authorList>
            <person name="Varghese N."/>
            <person name="Submissions S."/>
        </authorList>
    </citation>
    <scope>NUCLEOTIDE SEQUENCE [LARGE SCALE GENOMIC DNA]</scope>
    <source>
        <strain evidence="3">CGMCC 4.5579</strain>
    </source>
</reference>
<proteinExistence type="predicted"/>